<dbReference type="Proteomes" id="UP000682843">
    <property type="component" value="Chromosome"/>
</dbReference>
<name>A0ABX8A9Z8_9BRAD</name>
<sequence length="61" mass="6314">MTAFVERLVQKITEVAPLEDAVSGIVAGVLENTANKIARGESGDGRQAFESEAAELPAGQA</sequence>
<evidence type="ECO:0000313" key="2">
    <source>
        <dbReference type="EMBL" id="QUS39821.1"/>
    </source>
</evidence>
<keyword evidence="3" id="KW-1185">Reference proteome</keyword>
<evidence type="ECO:0008006" key="4">
    <source>
        <dbReference type="Google" id="ProtNLM"/>
    </source>
</evidence>
<protein>
    <recommendedName>
        <fullName evidence="4">Mutator family transposase</fullName>
    </recommendedName>
</protein>
<organism evidence="2 3">
    <name type="scientific">Tardiphaga alba</name>
    <dbReference type="NCBI Taxonomy" id="340268"/>
    <lineage>
        <taxon>Bacteria</taxon>
        <taxon>Pseudomonadati</taxon>
        <taxon>Pseudomonadota</taxon>
        <taxon>Alphaproteobacteria</taxon>
        <taxon>Hyphomicrobiales</taxon>
        <taxon>Nitrobacteraceae</taxon>
        <taxon>Tardiphaga</taxon>
    </lineage>
</organism>
<evidence type="ECO:0000256" key="1">
    <source>
        <dbReference type="SAM" id="MobiDB-lite"/>
    </source>
</evidence>
<feature type="region of interest" description="Disordered" evidence="1">
    <location>
        <begin position="40"/>
        <end position="61"/>
    </location>
</feature>
<dbReference type="RefSeq" id="WP_211907788.1">
    <property type="nucleotide sequence ID" value="NZ_CP036498.1"/>
</dbReference>
<feature type="compositionally biased region" description="Basic and acidic residues" evidence="1">
    <location>
        <begin position="40"/>
        <end position="49"/>
    </location>
</feature>
<reference evidence="2 3" key="1">
    <citation type="submission" date="2019-02" db="EMBL/GenBank/DDBJ databases">
        <title>Emended description of the genus Rhodopseudomonas and description of Rhodopseudomonas albus sp. nov., a non-phototrophic, heavy-metal-tolerant bacterium isolated from garden soil.</title>
        <authorList>
            <person name="Bao Z."/>
            <person name="Cao W.W."/>
            <person name="Sato Y."/>
            <person name="Nishizawa T."/>
            <person name="Zhao J."/>
            <person name="Guo Y."/>
            <person name="Ohta H."/>
        </authorList>
    </citation>
    <scope>NUCLEOTIDE SEQUENCE [LARGE SCALE GENOMIC DNA]</scope>
    <source>
        <strain evidence="2 3">SK50-23</strain>
    </source>
</reference>
<gene>
    <name evidence="2" type="ORF">RPMA_13955</name>
</gene>
<accession>A0ABX8A9Z8</accession>
<dbReference type="EMBL" id="CP036498">
    <property type="protein sequence ID" value="QUS39821.1"/>
    <property type="molecule type" value="Genomic_DNA"/>
</dbReference>
<proteinExistence type="predicted"/>
<evidence type="ECO:0000313" key="3">
    <source>
        <dbReference type="Proteomes" id="UP000682843"/>
    </source>
</evidence>